<keyword evidence="2" id="KW-1185">Reference proteome</keyword>
<name>A0AA88UVD7_9ASTE</name>
<organism evidence="1 2">
    <name type="scientific">Escallonia herrerae</name>
    <dbReference type="NCBI Taxonomy" id="1293975"/>
    <lineage>
        <taxon>Eukaryota</taxon>
        <taxon>Viridiplantae</taxon>
        <taxon>Streptophyta</taxon>
        <taxon>Embryophyta</taxon>
        <taxon>Tracheophyta</taxon>
        <taxon>Spermatophyta</taxon>
        <taxon>Magnoliopsida</taxon>
        <taxon>eudicotyledons</taxon>
        <taxon>Gunneridae</taxon>
        <taxon>Pentapetalae</taxon>
        <taxon>asterids</taxon>
        <taxon>campanulids</taxon>
        <taxon>Escalloniales</taxon>
        <taxon>Escalloniaceae</taxon>
        <taxon>Escallonia</taxon>
    </lineage>
</organism>
<dbReference type="EMBL" id="JAVXUP010004384">
    <property type="protein sequence ID" value="KAK2997156.1"/>
    <property type="molecule type" value="Genomic_DNA"/>
</dbReference>
<reference evidence="1" key="1">
    <citation type="submission" date="2022-12" db="EMBL/GenBank/DDBJ databases">
        <title>Draft genome assemblies for two species of Escallonia (Escalloniales).</title>
        <authorList>
            <person name="Chanderbali A."/>
            <person name="Dervinis C."/>
            <person name="Anghel I."/>
            <person name="Soltis D."/>
            <person name="Soltis P."/>
            <person name="Zapata F."/>
        </authorList>
    </citation>
    <scope>NUCLEOTIDE SEQUENCE</scope>
    <source>
        <strain evidence="1">UCBG64.0493</strain>
        <tissue evidence="1">Leaf</tissue>
    </source>
</reference>
<dbReference type="AlphaFoldDB" id="A0AA88UVD7"/>
<gene>
    <name evidence="1" type="ORF">RJ639_025016</name>
</gene>
<proteinExistence type="predicted"/>
<evidence type="ECO:0000313" key="1">
    <source>
        <dbReference type="EMBL" id="KAK2997156.1"/>
    </source>
</evidence>
<sequence length="24" mass="3095">MVHIRIKFWYFGRLVLNFWISVRI</sequence>
<comment type="caution">
    <text evidence="1">The sequence shown here is derived from an EMBL/GenBank/DDBJ whole genome shotgun (WGS) entry which is preliminary data.</text>
</comment>
<accession>A0AA88UVD7</accession>
<protein>
    <submittedName>
        <fullName evidence="1">Uncharacterized protein</fullName>
    </submittedName>
</protein>
<dbReference type="Proteomes" id="UP001188597">
    <property type="component" value="Unassembled WGS sequence"/>
</dbReference>
<evidence type="ECO:0000313" key="2">
    <source>
        <dbReference type="Proteomes" id="UP001188597"/>
    </source>
</evidence>